<dbReference type="EMBL" id="JBEPLJ010000006">
    <property type="protein sequence ID" value="MET3585829.1"/>
    <property type="molecule type" value="Genomic_DNA"/>
</dbReference>
<evidence type="ECO:0000313" key="1">
    <source>
        <dbReference type="EMBL" id="MET3585829.1"/>
    </source>
</evidence>
<name>A0ABV2H5N4_9HYPH</name>
<dbReference type="Proteomes" id="UP001549031">
    <property type="component" value="Unassembled WGS sequence"/>
</dbReference>
<evidence type="ECO:0000313" key="2">
    <source>
        <dbReference type="Proteomes" id="UP001549031"/>
    </source>
</evidence>
<gene>
    <name evidence="1" type="ORF">ABID21_001938</name>
</gene>
<sequence>MIDLCLRAGNAGALASACPFLRGEDDDLRCTEEIAEMVPETIIITPETPKRIWA</sequence>
<dbReference type="RefSeq" id="WP_247243751.1">
    <property type="nucleotide sequence ID" value="NZ_JALJRA010000006.1"/>
</dbReference>
<organism evidence="1 2">
    <name type="scientific">Pseudorhizobium tarimense</name>
    <dbReference type="NCBI Taxonomy" id="1079109"/>
    <lineage>
        <taxon>Bacteria</taxon>
        <taxon>Pseudomonadati</taxon>
        <taxon>Pseudomonadota</taxon>
        <taxon>Alphaproteobacteria</taxon>
        <taxon>Hyphomicrobiales</taxon>
        <taxon>Rhizobiaceae</taxon>
        <taxon>Rhizobium/Agrobacterium group</taxon>
        <taxon>Pseudorhizobium</taxon>
    </lineage>
</organism>
<comment type="caution">
    <text evidence="1">The sequence shown here is derived from an EMBL/GenBank/DDBJ whole genome shotgun (WGS) entry which is preliminary data.</text>
</comment>
<protein>
    <submittedName>
        <fullName evidence="1">Uncharacterized protein</fullName>
    </submittedName>
</protein>
<accession>A0ABV2H5N4</accession>
<dbReference type="PROSITE" id="PS51257">
    <property type="entry name" value="PROKAR_LIPOPROTEIN"/>
    <property type="match status" value="1"/>
</dbReference>
<proteinExistence type="predicted"/>
<reference evidence="1 2" key="1">
    <citation type="submission" date="2024-06" db="EMBL/GenBank/DDBJ databases">
        <title>Genomic Encyclopedia of Type Strains, Phase IV (KMG-IV): sequencing the most valuable type-strain genomes for metagenomic binning, comparative biology and taxonomic classification.</title>
        <authorList>
            <person name="Goeker M."/>
        </authorList>
    </citation>
    <scope>NUCLEOTIDE SEQUENCE [LARGE SCALE GENOMIC DNA]</scope>
    <source>
        <strain evidence="1 2">DSM 105042</strain>
    </source>
</reference>
<keyword evidence="2" id="KW-1185">Reference proteome</keyword>